<feature type="compositionally biased region" description="Low complexity" evidence="1">
    <location>
        <begin position="47"/>
        <end position="61"/>
    </location>
</feature>
<evidence type="ECO:0000313" key="3">
    <source>
        <dbReference type="Proteomes" id="UP000664940"/>
    </source>
</evidence>
<feature type="compositionally biased region" description="Basic and acidic residues" evidence="1">
    <location>
        <begin position="30"/>
        <end position="40"/>
    </location>
</feature>
<dbReference type="EMBL" id="JABVXQ010000003">
    <property type="protein sequence ID" value="KAF6119855.1"/>
    <property type="molecule type" value="Genomic_DNA"/>
</dbReference>
<evidence type="ECO:0000313" key="2">
    <source>
        <dbReference type="EMBL" id="KAF6119855.1"/>
    </source>
</evidence>
<name>A0A834B2D1_9CHIR</name>
<protein>
    <submittedName>
        <fullName evidence="2">Uncharacterized protein</fullName>
    </submittedName>
</protein>
<gene>
    <name evidence="2" type="ORF">HJG60_010241</name>
</gene>
<dbReference type="Proteomes" id="UP000664940">
    <property type="component" value="Unassembled WGS sequence"/>
</dbReference>
<comment type="caution">
    <text evidence="2">The sequence shown here is derived from an EMBL/GenBank/DDBJ whole genome shotgun (WGS) entry which is preliminary data.</text>
</comment>
<proteinExistence type="predicted"/>
<reference evidence="2 3" key="1">
    <citation type="journal article" date="2020" name="Nature">
        <title>Six reference-quality genomes reveal evolution of bat adaptations.</title>
        <authorList>
            <person name="Jebb D."/>
            <person name="Huang Z."/>
            <person name="Pippel M."/>
            <person name="Hughes G.M."/>
            <person name="Lavrichenko K."/>
            <person name="Devanna P."/>
            <person name="Winkler S."/>
            <person name="Jermiin L.S."/>
            <person name="Skirmuntt E.C."/>
            <person name="Katzourakis A."/>
            <person name="Burkitt-Gray L."/>
            <person name="Ray D.A."/>
            <person name="Sullivan K.A.M."/>
            <person name="Roscito J.G."/>
            <person name="Kirilenko B.M."/>
            <person name="Davalos L.M."/>
            <person name="Corthals A.P."/>
            <person name="Power M.L."/>
            <person name="Jones G."/>
            <person name="Ransome R.D."/>
            <person name="Dechmann D.K.N."/>
            <person name="Locatelli A.G."/>
            <person name="Puechmaille S.J."/>
            <person name="Fedrigo O."/>
            <person name="Jarvis E.D."/>
            <person name="Hiller M."/>
            <person name="Vernes S.C."/>
            <person name="Myers E.W."/>
            <person name="Teeling E.C."/>
        </authorList>
    </citation>
    <scope>NUCLEOTIDE SEQUENCE [LARGE SCALE GENOMIC DNA]</scope>
    <source>
        <strain evidence="2">Bat1K_MPI-CBG_1</strain>
    </source>
</reference>
<accession>A0A834B2D1</accession>
<dbReference type="AlphaFoldDB" id="A0A834B2D1"/>
<organism evidence="2 3">
    <name type="scientific">Phyllostomus discolor</name>
    <name type="common">pale spear-nosed bat</name>
    <dbReference type="NCBI Taxonomy" id="89673"/>
    <lineage>
        <taxon>Eukaryota</taxon>
        <taxon>Metazoa</taxon>
        <taxon>Chordata</taxon>
        <taxon>Craniata</taxon>
        <taxon>Vertebrata</taxon>
        <taxon>Euteleostomi</taxon>
        <taxon>Mammalia</taxon>
        <taxon>Eutheria</taxon>
        <taxon>Laurasiatheria</taxon>
        <taxon>Chiroptera</taxon>
        <taxon>Yangochiroptera</taxon>
        <taxon>Phyllostomidae</taxon>
        <taxon>Phyllostominae</taxon>
        <taxon>Phyllostomus</taxon>
    </lineage>
</organism>
<sequence>MAGRRVTVGNPSPHPQNPNRETSPRSATETGRDQKGREENGNPSLHCGPTPCTCSPLLTRLPPLPHPHAGDAPSLPPARPPDPEVRQPPRVPCGSPRTLDSTKQGRSAERLDQPAGQANRPNTSSAAPLTPEPPRSAVNLTSAGRC</sequence>
<evidence type="ECO:0000256" key="1">
    <source>
        <dbReference type="SAM" id="MobiDB-lite"/>
    </source>
</evidence>
<feature type="region of interest" description="Disordered" evidence="1">
    <location>
        <begin position="1"/>
        <end position="146"/>
    </location>
</feature>
<feature type="compositionally biased region" description="Polar residues" evidence="1">
    <location>
        <begin position="17"/>
        <end position="29"/>
    </location>
</feature>